<dbReference type="Proteomes" id="UP000567293">
    <property type="component" value="Unassembled WGS sequence"/>
</dbReference>
<comment type="caution">
    <text evidence="2">The sequence shown here is derived from an EMBL/GenBank/DDBJ whole genome shotgun (WGS) entry which is preliminary data.</text>
</comment>
<name>A0A7V8NLC3_9BACT</name>
<accession>A0A7V8NLC3</accession>
<proteinExistence type="predicted"/>
<keyword evidence="3" id="KW-1185">Reference proteome</keyword>
<evidence type="ECO:0000256" key="1">
    <source>
        <dbReference type="SAM" id="MobiDB-lite"/>
    </source>
</evidence>
<feature type="non-terminal residue" evidence="2">
    <location>
        <position position="1"/>
    </location>
</feature>
<evidence type="ECO:0000313" key="3">
    <source>
        <dbReference type="Proteomes" id="UP000567293"/>
    </source>
</evidence>
<dbReference type="AlphaFoldDB" id="A0A7V8NLC3"/>
<evidence type="ECO:0008006" key="4">
    <source>
        <dbReference type="Google" id="ProtNLM"/>
    </source>
</evidence>
<protein>
    <recommendedName>
        <fullName evidence="4">Transposase</fullName>
    </recommendedName>
</protein>
<sequence>GLVGSEMCIRDSTYQIRLSADAIETYMHRYQQMLAARRQAPGQLAAAYADVEAVMLAIDGLQPEKGHETLYVVRELERKRVWFAEPLLSSATTEVQQLLVQARVWAERLGKGVRLWMSDKQDAFVRGIAAEFPGVPHRYCANHFLRDVAKPVLEADSRAKVQMRHTVRGLRAIEREVLAEQRLPAPPRLPEAAGEPTRTPAAQEGRRDVVLDYCTAVRGILNDDQGGPLHPPGLRMTAALGEVRASLQRNLEVEKGGQLTSASRV</sequence>
<evidence type="ECO:0000313" key="2">
    <source>
        <dbReference type="EMBL" id="MBA0083498.1"/>
    </source>
</evidence>
<reference evidence="2" key="1">
    <citation type="submission" date="2020-06" db="EMBL/GenBank/DDBJ databases">
        <title>Legume-microbial interactions unlock mineral nutrients during tropical forest succession.</title>
        <authorList>
            <person name="Epihov D.Z."/>
        </authorList>
    </citation>
    <scope>NUCLEOTIDE SEQUENCE [LARGE SCALE GENOMIC DNA]</scope>
    <source>
        <strain evidence="2">Pan2503</strain>
    </source>
</reference>
<gene>
    <name evidence="2" type="ORF">HRJ53_00725</name>
</gene>
<feature type="region of interest" description="Disordered" evidence="1">
    <location>
        <begin position="183"/>
        <end position="205"/>
    </location>
</feature>
<organism evidence="2 3">
    <name type="scientific">Candidatus Acidiferrum panamense</name>
    <dbReference type="NCBI Taxonomy" id="2741543"/>
    <lineage>
        <taxon>Bacteria</taxon>
        <taxon>Pseudomonadati</taxon>
        <taxon>Acidobacteriota</taxon>
        <taxon>Terriglobia</taxon>
        <taxon>Candidatus Acidiferrales</taxon>
        <taxon>Candidatus Acidiferrum</taxon>
    </lineage>
</organism>
<dbReference type="EMBL" id="JACDQQ010000074">
    <property type="protein sequence ID" value="MBA0083498.1"/>
    <property type="molecule type" value="Genomic_DNA"/>
</dbReference>